<dbReference type="Proteomes" id="UP001430193">
    <property type="component" value="Unassembled WGS sequence"/>
</dbReference>
<dbReference type="InterPro" id="IPR007939">
    <property type="entry name" value="Cu-R_B_prcur"/>
</dbReference>
<evidence type="ECO:0000313" key="2">
    <source>
        <dbReference type="Proteomes" id="UP001430193"/>
    </source>
</evidence>
<comment type="caution">
    <text evidence="1">The sequence shown here is derived from an EMBL/GenBank/DDBJ whole genome shotgun (WGS) entry which is preliminary data.</text>
</comment>
<dbReference type="EMBL" id="JADIKF010000033">
    <property type="protein sequence ID" value="MBM7128414.1"/>
    <property type="molecule type" value="Genomic_DNA"/>
</dbReference>
<keyword evidence="2" id="KW-1185">Reference proteome</keyword>
<organism evidence="1 2">
    <name type="scientific">Dyella mobilis</name>
    <dbReference type="NCBI Taxonomy" id="1849582"/>
    <lineage>
        <taxon>Bacteria</taxon>
        <taxon>Pseudomonadati</taxon>
        <taxon>Pseudomonadota</taxon>
        <taxon>Gammaproteobacteria</taxon>
        <taxon>Lysobacterales</taxon>
        <taxon>Rhodanobacteraceae</taxon>
        <taxon>Dyella</taxon>
    </lineage>
</organism>
<protein>
    <submittedName>
        <fullName evidence="1">Copper resistance protein B</fullName>
    </submittedName>
</protein>
<accession>A0ABS2KBE8</accession>
<evidence type="ECO:0000313" key="1">
    <source>
        <dbReference type="EMBL" id="MBM7128414.1"/>
    </source>
</evidence>
<sequence length="291" mass="31791">MGIPLPRAVSHGGGHVSRGGGGMSAFTCSHATFRCAWLALACLAAPVLASAQDSAMSMPMPATPSLLPASGNVSMQGMEMNDNASHASLLIDQLEYTDGYGGRGPAWEAEAWYGNDNDKAWLRSEGEGSAGRIDNGDVEAFWNHSVSAFWSTQLGVRHDLGPGPQRNWAALGVEGLAPYWVELEATAYAGEGGRLAARVRAEYTLRFTQRWMLQPEFEINLYDKDDPQRQLGSGIADSQLGLRLRYEISRQFAPYLGVVWIRRFGATAGYAQADRQPVFDRQFVAGLRIWF</sequence>
<name>A0ABS2KBE8_9GAMM</name>
<reference evidence="1" key="1">
    <citation type="submission" date="2020-10" db="EMBL/GenBank/DDBJ databases">
        <title>Phylogeny of dyella-like bacteria.</title>
        <authorList>
            <person name="Fu J."/>
        </authorList>
    </citation>
    <scope>NUCLEOTIDE SEQUENCE</scope>
    <source>
        <strain evidence="1">DHON07</strain>
    </source>
</reference>
<gene>
    <name evidence="1" type="ORF">ISS99_02675</name>
</gene>
<dbReference type="Pfam" id="PF05275">
    <property type="entry name" value="CopB"/>
    <property type="match status" value="1"/>
</dbReference>
<proteinExistence type="predicted"/>